<name>A0ABT8KMY8_9BACT</name>
<sequence length="1020" mass="112587">MKKFLMIVLAIIIVIVAAAFVIPIIFKDEIKASIDSELAKSVNAHVYFDVDKFGLSMFKNFPNITASMRDFGVIGKDEFEGEVLLAVHNLEVEVNLKSVLFDDQMRLKGITLEQPIINILVLENGKANYDIAISSGETETVEEDTTAASDFSFGIDKWEILNGQVVYDDRSMPFYLELSGMNHVGGGDFSLDIFDLTTSTQVEKTTVTYDGIEYISNKQVDLDAILNMDMSEMKFTFKDNTAKVNDFTLQFDGFFAMPTDDYQMDISFASKKNDFKSILSLVPGVFTEGFESIKTNGELQFSGFVKGTYNETTMPTFNLALKVDNAMFQYPDLPTAISNINMDLLVDNKDGVIDNTLVDLKKFHMEFGSNPIDARLTLRGLTNYNIDTDIAAKLNLGELASMFPMEGLEMKGTYGLNLNAKGTYDSIKQIIPKIDASMTLSDGYIKYAEYPIPMENINVSSTIKNESGKMAETYIDVDNFNLLVDGEKVEGSLALENLDNYTWDAKVNGTVDLEKISKILQLDDMTLKGKISANMTSKGKMSDVEAERYGNIPTSGTTSIKDFYFESADLPQGFGIATADASFNPQRIEISRFDGKAGKSDIKVNGYVNNYLNYLFKPNELLKGKMDFSSSKFDVNEWMVAEEGTSEDTETSESDTTSSELEVVEIPKNIDFELNSRIAQVLYDNMTLNDLHGNIIVRNGEVRMDKVNFNTLGGSFVMNGSYNTHDPDHPKFDFDLDMKNVSIKQSYATFNTVQAFAPIAQIVNGSFSTKFKIDGELGQDMMPVLSSISGAGLINIIQAALEGNSQIVSGITSLAKLDNSKTIALKNLLLSTEIKDGKLSVDPFDIKLNDLNTNVTGNIGLDGSLDYNLEIELPANIANQLTSSLGSVVSLPEGSNTFKKLPIHLGGTYLKPEPKLGQIISKDEVKEQVTDAVKEKGLELLTNNKDKIIKDSVVASYVDSARIQKEKEALQAKKDSIAKAAKAKLEAEKKAAEDSIKKAIAAEKQKGLDKIKGLFKKKDN</sequence>
<evidence type="ECO:0000313" key="3">
    <source>
        <dbReference type="EMBL" id="MDN5201584.1"/>
    </source>
</evidence>
<evidence type="ECO:0000259" key="2">
    <source>
        <dbReference type="Pfam" id="PF05170"/>
    </source>
</evidence>
<keyword evidence="1" id="KW-0175">Coiled coil</keyword>
<dbReference type="InterPro" id="IPR007844">
    <property type="entry name" value="AsmA"/>
</dbReference>
<evidence type="ECO:0000313" key="4">
    <source>
        <dbReference type="Proteomes" id="UP001172082"/>
    </source>
</evidence>
<dbReference type="RefSeq" id="WP_346751612.1">
    <property type="nucleotide sequence ID" value="NZ_JAUJEA010000003.1"/>
</dbReference>
<dbReference type="Proteomes" id="UP001172082">
    <property type="component" value="Unassembled WGS sequence"/>
</dbReference>
<evidence type="ECO:0000256" key="1">
    <source>
        <dbReference type="SAM" id="Coils"/>
    </source>
</evidence>
<protein>
    <submittedName>
        <fullName evidence="3">AsmA-like C-terminal region-containing protein</fullName>
    </submittedName>
</protein>
<proteinExistence type="predicted"/>
<feature type="domain" description="AsmA" evidence="2">
    <location>
        <begin position="2"/>
        <end position="171"/>
    </location>
</feature>
<dbReference type="InterPro" id="IPR052894">
    <property type="entry name" value="AsmA-related"/>
</dbReference>
<dbReference type="PANTHER" id="PTHR30441">
    <property type="entry name" value="DUF748 DOMAIN-CONTAINING PROTEIN"/>
    <property type="match status" value="1"/>
</dbReference>
<feature type="coiled-coil region" evidence="1">
    <location>
        <begin position="963"/>
        <end position="1002"/>
    </location>
</feature>
<accession>A0ABT8KMY8</accession>
<dbReference type="Pfam" id="PF05170">
    <property type="entry name" value="AsmA"/>
    <property type="match status" value="1"/>
</dbReference>
<dbReference type="EMBL" id="JAUJEA010000003">
    <property type="protein sequence ID" value="MDN5201584.1"/>
    <property type="molecule type" value="Genomic_DNA"/>
</dbReference>
<reference evidence="3" key="1">
    <citation type="submission" date="2023-06" db="EMBL/GenBank/DDBJ databases">
        <title>Genomic of Parafulvivirga corallium.</title>
        <authorList>
            <person name="Wang G."/>
        </authorList>
    </citation>
    <scope>NUCLEOTIDE SEQUENCE</scope>
    <source>
        <strain evidence="3">BMA10</strain>
    </source>
</reference>
<gene>
    <name evidence="3" type="ORF">QQ008_09435</name>
</gene>
<comment type="caution">
    <text evidence="3">The sequence shown here is derived from an EMBL/GenBank/DDBJ whole genome shotgun (WGS) entry which is preliminary data.</text>
</comment>
<organism evidence="3 4">
    <name type="scientific">Splendidivirga corallicola</name>
    <dbReference type="NCBI Taxonomy" id="3051826"/>
    <lineage>
        <taxon>Bacteria</taxon>
        <taxon>Pseudomonadati</taxon>
        <taxon>Bacteroidota</taxon>
        <taxon>Cytophagia</taxon>
        <taxon>Cytophagales</taxon>
        <taxon>Splendidivirgaceae</taxon>
        <taxon>Splendidivirga</taxon>
    </lineage>
</organism>
<keyword evidence="4" id="KW-1185">Reference proteome</keyword>
<dbReference type="PANTHER" id="PTHR30441:SF8">
    <property type="entry name" value="DUF748 DOMAIN-CONTAINING PROTEIN"/>
    <property type="match status" value="1"/>
</dbReference>